<keyword evidence="6" id="KW-0472">Membrane</keyword>
<name>A0A7J0ELC4_9ERIC</name>
<dbReference type="Proteomes" id="UP000585474">
    <property type="component" value="Unassembled WGS sequence"/>
</dbReference>
<dbReference type="Gene3D" id="1.20.1560.10">
    <property type="entry name" value="ABC transporter type 1, transmembrane domain"/>
    <property type="match status" value="1"/>
</dbReference>
<dbReference type="AlphaFoldDB" id="A0A7J0ELC4"/>
<keyword evidence="9" id="KW-1185">Reference proteome</keyword>
<proteinExistence type="inferred from homology"/>
<dbReference type="GO" id="GO:0005524">
    <property type="term" value="F:ATP binding"/>
    <property type="evidence" value="ECO:0007669"/>
    <property type="project" value="InterPro"/>
</dbReference>
<dbReference type="GO" id="GO:0016020">
    <property type="term" value="C:membrane"/>
    <property type="evidence" value="ECO:0007669"/>
    <property type="project" value="InterPro"/>
</dbReference>
<dbReference type="OrthoDB" id="6500128at2759"/>
<evidence type="ECO:0000313" key="8">
    <source>
        <dbReference type="EMBL" id="GFY87102.1"/>
    </source>
</evidence>
<evidence type="ECO:0000256" key="3">
    <source>
        <dbReference type="ARBA" id="ARBA00022692"/>
    </source>
</evidence>
<evidence type="ECO:0000256" key="4">
    <source>
        <dbReference type="ARBA" id="ARBA00022737"/>
    </source>
</evidence>
<reference evidence="8 9" key="1">
    <citation type="submission" date="2019-07" db="EMBL/GenBank/DDBJ databases">
        <title>De Novo Assembly of kiwifruit Actinidia rufa.</title>
        <authorList>
            <person name="Sugita-Konishi S."/>
            <person name="Sato K."/>
            <person name="Mori E."/>
            <person name="Abe Y."/>
            <person name="Kisaki G."/>
            <person name="Hamano K."/>
            <person name="Suezawa K."/>
            <person name="Otani M."/>
            <person name="Fukuda T."/>
            <person name="Manabe T."/>
            <person name="Gomi K."/>
            <person name="Tabuchi M."/>
            <person name="Akimitsu K."/>
            <person name="Kataoka I."/>
        </authorList>
    </citation>
    <scope>NUCLEOTIDE SEQUENCE [LARGE SCALE GENOMIC DNA]</scope>
    <source>
        <strain evidence="9">cv. Fuchu</strain>
    </source>
</reference>
<keyword evidence="3" id="KW-0812">Transmembrane</keyword>
<evidence type="ECO:0000256" key="1">
    <source>
        <dbReference type="ARBA" id="ARBA00007577"/>
    </source>
</evidence>
<protein>
    <submittedName>
        <fullName evidence="8">ABC transporter family protein</fullName>
    </submittedName>
</protein>
<evidence type="ECO:0000313" key="9">
    <source>
        <dbReference type="Proteomes" id="UP000585474"/>
    </source>
</evidence>
<organism evidence="8 9">
    <name type="scientific">Actinidia rufa</name>
    <dbReference type="NCBI Taxonomy" id="165716"/>
    <lineage>
        <taxon>Eukaryota</taxon>
        <taxon>Viridiplantae</taxon>
        <taxon>Streptophyta</taxon>
        <taxon>Embryophyta</taxon>
        <taxon>Tracheophyta</taxon>
        <taxon>Spermatophyta</taxon>
        <taxon>Magnoliopsida</taxon>
        <taxon>eudicotyledons</taxon>
        <taxon>Gunneridae</taxon>
        <taxon>Pentapetalae</taxon>
        <taxon>asterids</taxon>
        <taxon>Ericales</taxon>
        <taxon>Actinidiaceae</taxon>
        <taxon>Actinidia</taxon>
    </lineage>
</organism>
<dbReference type="PANTHER" id="PTHR45136:SF2">
    <property type="entry name" value="ABC TRANSPORTER DOMAIN-CONTAINING PROTEIN"/>
    <property type="match status" value="1"/>
</dbReference>
<sequence length="96" mass="10167">MDEKSMATQKKRSGSLRSIFLHADSVDMLLMTLGFLGAVGDGASMPVLLQVTGKIMNNIGGTSSVADAFSHSINKNAVFLCYVACGQWVTCFLGGF</sequence>
<dbReference type="PANTHER" id="PTHR45136">
    <property type="entry name" value="ABC TRANSPORTER DOMAIN-CONTAINING PROTEIN"/>
    <property type="match status" value="1"/>
</dbReference>
<dbReference type="InterPro" id="IPR036640">
    <property type="entry name" value="ABC1_TM_sf"/>
</dbReference>
<comment type="similarity">
    <text evidence="1">Belongs to the ABC transporter superfamily. ABCB family. Multidrug resistance exporter (TC 3.A.1.201) subfamily.</text>
</comment>
<keyword evidence="4" id="KW-0677">Repeat</keyword>
<evidence type="ECO:0000256" key="5">
    <source>
        <dbReference type="ARBA" id="ARBA00022989"/>
    </source>
</evidence>
<accession>A0A7J0ELC4</accession>
<dbReference type="EMBL" id="BJWL01000005">
    <property type="protein sequence ID" value="GFY87102.1"/>
    <property type="molecule type" value="Genomic_DNA"/>
</dbReference>
<comment type="caution">
    <text evidence="8">The sequence shown here is derived from an EMBL/GenBank/DDBJ whole genome shotgun (WGS) entry which is preliminary data.</text>
</comment>
<evidence type="ECO:0000256" key="2">
    <source>
        <dbReference type="ARBA" id="ARBA00022448"/>
    </source>
</evidence>
<keyword evidence="5" id="KW-1133">Transmembrane helix</keyword>
<keyword evidence="2" id="KW-0813">Transport</keyword>
<evidence type="ECO:0000256" key="6">
    <source>
        <dbReference type="ARBA" id="ARBA00023136"/>
    </source>
</evidence>
<keyword evidence="7" id="KW-0325">Glycoprotein</keyword>
<evidence type="ECO:0000256" key="7">
    <source>
        <dbReference type="ARBA" id="ARBA00023180"/>
    </source>
</evidence>
<gene>
    <name evidence="8" type="ORF">Acr_05g0007410</name>
</gene>